<dbReference type="EMBL" id="BPLR01011554">
    <property type="protein sequence ID" value="GIY47252.1"/>
    <property type="molecule type" value="Genomic_DNA"/>
</dbReference>
<dbReference type="Proteomes" id="UP001054945">
    <property type="component" value="Unassembled WGS sequence"/>
</dbReference>
<protein>
    <submittedName>
        <fullName evidence="1">Uncharacterized protein</fullName>
    </submittedName>
</protein>
<reference evidence="1 2" key="1">
    <citation type="submission" date="2021-06" db="EMBL/GenBank/DDBJ databases">
        <title>Caerostris extrusa draft genome.</title>
        <authorList>
            <person name="Kono N."/>
            <person name="Arakawa K."/>
        </authorList>
    </citation>
    <scope>NUCLEOTIDE SEQUENCE [LARGE SCALE GENOMIC DNA]</scope>
</reference>
<accession>A0AAV4TQP1</accession>
<gene>
    <name evidence="1" type="ORF">CEXT_637971</name>
</gene>
<proteinExistence type="predicted"/>
<organism evidence="1 2">
    <name type="scientific">Caerostris extrusa</name>
    <name type="common">Bark spider</name>
    <name type="synonym">Caerostris bankana</name>
    <dbReference type="NCBI Taxonomy" id="172846"/>
    <lineage>
        <taxon>Eukaryota</taxon>
        <taxon>Metazoa</taxon>
        <taxon>Ecdysozoa</taxon>
        <taxon>Arthropoda</taxon>
        <taxon>Chelicerata</taxon>
        <taxon>Arachnida</taxon>
        <taxon>Araneae</taxon>
        <taxon>Araneomorphae</taxon>
        <taxon>Entelegynae</taxon>
        <taxon>Araneoidea</taxon>
        <taxon>Araneidae</taxon>
        <taxon>Caerostris</taxon>
    </lineage>
</organism>
<evidence type="ECO:0000313" key="1">
    <source>
        <dbReference type="EMBL" id="GIY47252.1"/>
    </source>
</evidence>
<keyword evidence="2" id="KW-1185">Reference proteome</keyword>
<name>A0AAV4TQP1_CAEEX</name>
<dbReference type="AlphaFoldDB" id="A0AAV4TQP1"/>
<comment type="caution">
    <text evidence="1">The sequence shown here is derived from an EMBL/GenBank/DDBJ whole genome shotgun (WGS) entry which is preliminary data.</text>
</comment>
<sequence>MRKSQTRLRFRIDGCLIFSPMCKPRKTKRCFKFEDCNEASASTVITAIYHPMYRILITSFLHCYSRTFLSHTRARVHALYSSCCGYYNFGKQIVVNKCHLPLTLIYWYNTIFPFC</sequence>
<evidence type="ECO:0000313" key="2">
    <source>
        <dbReference type="Proteomes" id="UP001054945"/>
    </source>
</evidence>